<evidence type="ECO:0000259" key="1">
    <source>
        <dbReference type="Pfam" id="PF10091"/>
    </source>
</evidence>
<name>A0A0U5BFB0_9PROT</name>
<sequence length="528" mass="59703">MVLRRFFARSRTETSQPARWQKQKPGRIFLSLLMLSGAVTGLGAEGAQAAATSSVVARQQASTPFHPDQTDRAFLADLEHRTFLWFWESGDPKTGLVPDRYPSDQTQSSVASIGFALTAYGIGADRGYINRQQAVDRTLTTLRYLWQLPQNDTPDKAAGFHGFFYHFLKRENGLRLGSDIELSSIDTALLMQGVLFASSYYTHDSAPEAEIRDLAGKLFDRVDWRWMLRPDNRLSMGWSPEHGFLSNYWEGYNEGMMLYVMGLGSTTHPLDPSSWQAWLSTNKNRWGESYGQTFLNFAPLFGHQYTHAWIDFRGIRDEWNRSTGIDYFENSRRAVYAQKTYATQNPGKWQDYGPNVWGLTASDGPAETTKVENGQQRKFMAYTARGVGRDYTLDDGTLAPTAAGGSVAFAPELAIPALRTMKDKYGDRIYSTYGFVDAFNPSYHDGKQAYWADDTYIGIDQGPILLMVENWRDGMVWNTMKENPIICRGLMRAGFRGGWLVTHHTIVDHDDAVRLKQQQQAQTQAHTG</sequence>
<dbReference type="PATRIC" id="fig|431306.5.peg.204"/>
<evidence type="ECO:0000313" key="3">
    <source>
        <dbReference type="Proteomes" id="UP000068250"/>
    </source>
</evidence>
<dbReference type="InterPro" id="IPR019282">
    <property type="entry name" value="Glycoamylase-like_cons_dom"/>
</dbReference>
<dbReference type="Gene3D" id="1.50.10.140">
    <property type="match status" value="1"/>
</dbReference>
<accession>A0A0U5BFB0</accession>
<organism evidence="2 3">
    <name type="scientific">Acetobacter ghanensis</name>
    <dbReference type="NCBI Taxonomy" id="431306"/>
    <lineage>
        <taxon>Bacteria</taxon>
        <taxon>Pseudomonadati</taxon>
        <taxon>Pseudomonadota</taxon>
        <taxon>Alphaproteobacteria</taxon>
        <taxon>Acetobacterales</taxon>
        <taxon>Acetobacteraceae</taxon>
        <taxon>Acetobacter</taxon>
    </lineage>
</organism>
<dbReference type="Proteomes" id="UP000068250">
    <property type="component" value="Chromosome I"/>
</dbReference>
<dbReference type="EMBL" id="LN609302">
    <property type="protein sequence ID" value="CEF53506.1"/>
    <property type="molecule type" value="Genomic_DNA"/>
</dbReference>
<gene>
    <name evidence="2" type="ORF">AGA_255</name>
</gene>
<evidence type="ECO:0000313" key="2">
    <source>
        <dbReference type="EMBL" id="CEF53506.1"/>
    </source>
</evidence>
<reference evidence="3" key="1">
    <citation type="submission" date="2014-09" db="EMBL/GenBank/DDBJ databases">
        <authorList>
            <person name="Illeghems K.G."/>
        </authorList>
    </citation>
    <scope>NUCLEOTIDE SEQUENCE [LARGE SCALE GENOMIC DNA]</scope>
    <source>
        <strain evidence="3">LMG 23848T</strain>
    </source>
</reference>
<dbReference type="STRING" id="431306.AGA_255"/>
<protein>
    <recommendedName>
        <fullName evidence="1">Glycoamylase-like domain-containing protein</fullName>
    </recommendedName>
</protein>
<dbReference type="AlphaFoldDB" id="A0A0U5BFB0"/>
<dbReference type="PIRSF" id="PIRSF028431">
    <property type="entry name" value="UCP028431"/>
    <property type="match status" value="1"/>
</dbReference>
<dbReference type="InterPro" id="IPR016883">
    <property type="entry name" value="UCP028431"/>
</dbReference>
<proteinExistence type="predicted"/>
<dbReference type="Pfam" id="PF10091">
    <property type="entry name" value="Glycoamylase"/>
    <property type="match status" value="1"/>
</dbReference>
<feature type="domain" description="Glycoamylase-like" evidence="1">
    <location>
        <begin position="248"/>
        <end position="484"/>
    </location>
</feature>